<evidence type="ECO:0000259" key="3">
    <source>
        <dbReference type="Pfam" id="PF25766"/>
    </source>
</evidence>
<dbReference type="EMBL" id="PJQD01000117">
    <property type="protein sequence ID" value="POY70417.1"/>
    <property type="molecule type" value="Genomic_DNA"/>
</dbReference>
<dbReference type="GO" id="GO:0006366">
    <property type="term" value="P:transcription by RNA polymerase II"/>
    <property type="evidence" value="ECO:0007669"/>
    <property type="project" value="InterPro"/>
</dbReference>
<protein>
    <submittedName>
        <fullName evidence="4">Uncharacterized protein</fullName>
    </submittedName>
</protein>
<feature type="domain" description="RPAP1 N-terminal" evidence="2">
    <location>
        <begin position="228"/>
        <end position="274"/>
    </location>
</feature>
<accession>A0A2S5B0V9</accession>
<evidence type="ECO:0000256" key="1">
    <source>
        <dbReference type="SAM" id="MobiDB-lite"/>
    </source>
</evidence>
<feature type="compositionally biased region" description="Pro residues" evidence="1">
    <location>
        <begin position="156"/>
        <end position="168"/>
    </location>
</feature>
<evidence type="ECO:0000313" key="5">
    <source>
        <dbReference type="Proteomes" id="UP000237144"/>
    </source>
</evidence>
<dbReference type="Proteomes" id="UP000237144">
    <property type="component" value="Unassembled WGS sequence"/>
</dbReference>
<feature type="compositionally biased region" description="Basic and acidic residues" evidence="1">
    <location>
        <begin position="96"/>
        <end position="108"/>
    </location>
</feature>
<comment type="caution">
    <text evidence="4">The sequence shown here is derived from an EMBL/GenBank/DDBJ whole genome shotgun (WGS) entry which is preliminary data.</text>
</comment>
<proteinExistence type="predicted"/>
<dbReference type="InterPro" id="IPR039913">
    <property type="entry name" value="RPAP1/Rba50"/>
</dbReference>
<feature type="compositionally biased region" description="Low complexity" evidence="1">
    <location>
        <begin position="275"/>
        <end position="286"/>
    </location>
</feature>
<gene>
    <name evidence="4" type="ORF">BMF94_6564</name>
</gene>
<reference evidence="4 5" key="1">
    <citation type="journal article" date="2018" name="Front. Microbiol.">
        <title>Prospects for Fungal Bioremediation of Acidic Radioactive Waste Sites: Characterization and Genome Sequence of Rhodotorula taiwanensis MD1149.</title>
        <authorList>
            <person name="Tkavc R."/>
            <person name="Matrosova V.Y."/>
            <person name="Grichenko O.E."/>
            <person name="Gostincar C."/>
            <person name="Volpe R.P."/>
            <person name="Klimenkova P."/>
            <person name="Gaidamakova E.K."/>
            <person name="Zhou C.E."/>
            <person name="Stewart B.J."/>
            <person name="Lyman M.G."/>
            <person name="Malfatti S.A."/>
            <person name="Rubinfeld B."/>
            <person name="Courtot M."/>
            <person name="Singh J."/>
            <person name="Dalgard C.L."/>
            <person name="Hamilton T."/>
            <person name="Frey K.G."/>
            <person name="Gunde-Cimerman N."/>
            <person name="Dugan L."/>
            <person name="Daly M.J."/>
        </authorList>
    </citation>
    <scope>NUCLEOTIDE SEQUENCE [LARGE SCALE GENOMIC DNA]</scope>
    <source>
        <strain evidence="4 5">MD1149</strain>
    </source>
</reference>
<dbReference type="InterPro" id="IPR013930">
    <property type="entry name" value="RPAP1_N"/>
</dbReference>
<feature type="compositionally biased region" description="Polar residues" evidence="1">
    <location>
        <begin position="207"/>
        <end position="221"/>
    </location>
</feature>
<keyword evidence="5" id="KW-1185">Reference proteome</keyword>
<dbReference type="PANTHER" id="PTHR21483">
    <property type="entry name" value="RNA POLYMERASE II-ASSOCIATED PROTEIN 1"/>
    <property type="match status" value="1"/>
</dbReference>
<dbReference type="PANTHER" id="PTHR21483:SF18">
    <property type="entry name" value="RNA POLYMERASE II-ASSOCIATED PROTEIN 1"/>
    <property type="match status" value="1"/>
</dbReference>
<dbReference type="InterPro" id="IPR057989">
    <property type="entry name" value="TPR_RPAP1/MINIYO-like"/>
</dbReference>
<name>A0A2S5B0V9_9BASI</name>
<organism evidence="4 5">
    <name type="scientific">Rhodotorula taiwanensis</name>
    <dbReference type="NCBI Taxonomy" id="741276"/>
    <lineage>
        <taxon>Eukaryota</taxon>
        <taxon>Fungi</taxon>
        <taxon>Dikarya</taxon>
        <taxon>Basidiomycota</taxon>
        <taxon>Pucciniomycotina</taxon>
        <taxon>Microbotryomycetes</taxon>
        <taxon>Sporidiobolales</taxon>
        <taxon>Sporidiobolaceae</taxon>
        <taxon>Rhodotorula</taxon>
    </lineage>
</organism>
<feature type="domain" description="RPAP1/MINIYO-like TPR repeats" evidence="3">
    <location>
        <begin position="997"/>
        <end position="1227"/>
    </location>
</feature>
<dbReference type="STRING" id="741276.A0A2S5B0V9"/>
<feature type="compositionally biased region" description="Polar residues" evidence="1">
    <location>
        <begin position="341"/>
        <end position="353"/>
    </location>
</feature>
<feature type="region of interest" description="Disordered" evidence="1">
    <location>
        <begin position="17"/>
        <end position="243"/>
    </location>
</feature>
<evidence type="ECO:0000259" key="2">
    <source>
        <dbReference type="Pfam" id="PF08621"/>
    </source>
</evidence>
<evidence type="ECO:0000313" key="4">
    <source>
        <dbReference type="EMBL" id="POY70417.1"/>
    </source>
</evidence>
<feature type="region of interest" description="Disordered" evidence="1">
    <location>
        <begin position="268"/>
        <end position="353"/>
    </location>
</feature>
<sequence length="1295" mass="139172">MSTQRIRPSLADLASEYDQPAFPELEPDAVPAARVSRTKPPTVGFGGTAPTGLPPPVPVIAPNEVEDEPVASTSSPATPAVRPQGPAAKPKSRFALQREKEAAQRFELDLEGNGPEQDGSADGGPDPFATSAGDRFAQAAVVKGIKERTVGKKAVPPAPCSAPGPSRPSPLVGARPTGFPAPTRGVFPRKTATAPSQPFSAAAGPSARSSTTPRPAGSPSTDADALLQDVSRENEDVLRGMSEAEILEEQRQIREELGLSPALIKMLQSRGQKRAGSGDSAAASKSTPVPRSRPAPSGRQPVDEPRQLNEEEEAEEGTPEYIRRHFFPNEPRNPDLEWMNSARQPRASVSGQDSAAPISINLKGDILIGDAGDSANPSGMSGEHHVGSASTFTIPSLLSLTASSVPHQRSTAYHLLQRVIRYPDPAALRLEPKELVTLRTECVTHGCYALRDSNIGVVTAAIGLLFAVCSVELDGPDGDERRRPLPTSVAALLEANPFPRMAEHLSLGVLPTNALLDLLSTLSALVMLSATCEAGDAADAITSTSALLDAVTHRFIATTWPTRDANANDGPQIAATHLLTDIARSSRARAKIVAGQSFVESHLRFVALPPWDLEPQLRSLAYDLGSATFKLWSTLGRYGLATTLRTQAGELLDAYGQRIADLKRSPETLVADDYVWISEYLELLNIWTTAAIDPHVTGHDITWSQVETWRDVAFDAHQLMLARLEVERDDAEYPRRGLAAAWELLGSWLEGSKTNKSWRGEHERRWIADALAPTFGEGQAAHTAMMAARQRLVVDGDGDETAARVVASALRLSEAQYEQSDPPTDHLIALSEGEAASLVQVAAQGRRSPTVMAALEYALRRVPQPDRLALIALALPLLTPAEAVVARDVVEEILRTVVKVAKEGRSAGAVLDQEERAALSEVGALQPFITHAIVTASGGRVVGPVYPSARDIKLTACLSPFAPTTPILRADWPLSVLDELLRSADSLVFQHLPHDWNLSEVQLVRSALVLTRFLLDERAGQGIAATALVYDLIKVFMLEKDNSGSVSGSSGAEREVFRDGVVQRSLLALLRHLRVAQADGSQQVRKLDLRPVKHTLEGVSAQISSAPFFQLYQDLVGLYDSISLSDRNFGLVLLPPLAMAYPVDYRRLIWTDFAHLLPHLSFSVEEAISDVEDRACALSAYLEPRETSAPVLMAYVEALVTGRVSAVKTPFLHLVAVHHVARAIFSGAASDSDEGRLAQRLAKTIAARASDGMTATVVGYRQVDEEGEALRLPPDCFGGLADETRQTVFDGLVSV</sequence>
<dbReference type="Pfam" id="PF08621">
    <property type="entry name" value="RPAP1_N"/>
    <property type="match status" value="1"/>
</dbReference>
<dbReference type="Pfam" id="PF25766">
    <property type="entry name" value="TPR_RPAP1"/>
    <property type="match status" value="1"/>
</dbReference>
<dbReference type="OrthoDB" id="348201at2759"/>